<evidence type="ECO:0000259" key="18">
    <source>
        <dbReference type="PROSITE" id="PS51918"/>
    </source>
</evidence>
<comment type="function">
    <text evidence="2">Catalyzes the methylthiolation of N6-threonylcarbamoyladenosine (t(6)A), leading to the formation of 2-methylthio-N6-threonylcarbamoyladenosine (ms(2)t(6)A) at position 37 in tRNAs that read codons beginning with adenine.</text>
</comment>
<evidence type="ECO:0000259" key="17">
    <source>
        <dbReference type="PROSITE" id="PS51449"/>
    </source>
</evidence>
<gene>
    <name evidence="19" type="ORF">SAMN04515654_1169</name>
</gene>
<dbReference type="Gene3D" id="3.40.50.12160">
    <property type="entry name" value="Methylthiotransferase, N-terminal domain"/>
    <property type="match status" value="1"/>
</dbReference>
<proteinExistence type="inferred from homology"/>
<dbReference type="AlphaFoldDB" id="A0A1G8NNG7"/>
<dbReference type="InterPro" id="IPR034557">
    <property type="entry name" value="ThrcA_tRNA_MEthiotransferase"/>
</dbReference>
<dbReference type="InterPro" id="IPR005839">
    <property type="entry name" value="Methylthiotransferase"/>
</dbReference>
<dbReference type="SFLD" id="SFLDS00029">
    <property type="entry name" value="Radical_SAM"/>
    <property type="match status" value="1"/>
</dbReference>
<evidence type="ECO:0000256" key="8">
    <source>
        <dbReference type="ARBA" id="ARBA00022694"/>
    </source>
</evidence>
<reference evidence="19 20" key="1">
    <citation type="submission" date="2016-10" db="EMBL/GenBank/DDBJ databases">
        <authorList>
            <person name="de Groot N.N."/>
        </authorList>
    </citation>
    <scope>NUCLEOTIDE SEQUENCE [LARGE SCALE GENOMIC DNA]</scope>
    <source>
        <strain evidence="19 20">WG7</strain>
    </source>
</reference>
<evidence type="ECO:0000256" key="2">
    <source>
        <dbReference type="ARBA" id="ARBA00002399"/>
    </source>
</evidence>
<dbReference type="Gene3D" id="3.80.30.20">
    <property type="entry name" value="tm_1862 like domain"/>
    <property type="match status" value="1"/>
</dbReference>
<comment type="similarity">
    <text evidence="14">Belongs to the methylthiotransferase family. MtaB subfamily.</text>
</comment>
<dbReference type="PROSITE" id="PS51449">
    <property type="entry name" value="MTTASE_N"/>
    <property type="match status" value="1"/>
</dbReference>
<dbReference type="InterPro" id="IPR002792">
    <property type="entry name" value="TRAM_dom"/>
</dbReference>
<accession>A0A1G8NNG7</accession>
<evidence type="ECO:0000256" key="14">
    <source>
        <dbReference type="ARBA" id="ARBA00061574"/>
    </source>
</evidence>
<evidence type="ECO:0000313" key="19">
    <source>
        <dbReference type="EMBL" id="SDI81682.1"/>
    </source>
</evidence>
<feature type="domain" description="TRAM" evidence="16">
    <location>
        <begin position="375"/>
        <end position="439"/>
    </location>
</feature>
<comment type="cofactor">
    <cofactor evidence="1">
        <name>[4Fe-4S] cluster</name>
        <dbReference type="ChEBI" id="CHEBI:49883"/>
    </cofactor>
</comment>
<dbReference type="Pfam" id="PF01938">
    <property type="entry name" value="TRAM"/>
    <property type="match status" value="1"/>
</dbReference>
<keyword evidence="8" id="KW-0819">tRNA processing</keyword>
<dbReference type="SFLD" id="SFLDG01082">
    <property type="entry name" value="B12-binding_domain_containing"/>
    <property type="match status" value="1"/>
</dbReference>
<dbReference type="InterPro" id="IPR006467">
    <property type="entry name" value="MiaB-like_bact"/>
</dbReference>
<dbReference type="SMART" id="SM00729">
    <property type="entry name" value="Elp3"/>
    <property type="match status" value="1"/>
</dbReference>
<evidence type="ECO:0000313" key="20">
    <source>
        <dbReference type="Proteomes" id="UP000198945"/>
    </source>
</evidence>
<dbReference type="PANTHER" id="PTHR11918">
    <property type="entry name" value="RADICAL SAM PROTEINS"/>
    <property type="match status" value="1"/>
</dbReference>
<protein>
    <recommendedName>
        <fullName evidence="15">Threonylcarbamoyladenosine tRNA methylthiotransferase MtaB</fullName>
        <ecNumber evidence="3">2.8.4.5</ecNumber>
    </recommendedName>
    <alternativeName>
        <fullName evidence="12">tRNA-t(6)A37 methylthiotransferase</fullName>
    </alternativeName>
</protein>
<evidence type="ECO:0000256" key="7">
    <source>
        <dbReference type="ARBA" id="ARBA00022691"/>
    </source>
</evidence>
<dbReference type="InterPro" id="IPR058240">
    <property type="entry name" value="rSAM_sf"/>
</dbReference>
<dbReference type="Proteomes" id="UP000198945">
    <property type="component" value="Unassembled WGS sequence"/>
</dbReference>
<sequence length="439" mass="49819">MISMIKRAAFYTLGCKVNQYETEAVIDIFIDNGYQIVNFSEKADVYIVNSCTVTNEAARKTRQIARRAKRRSEDSIVAIVGCYTQAFPDEVRDIEEIDFVMGSNNKADILDKAEEILAGKSIENDVKEYKELKEYEELELKRLTNTTRANVKIEDGCNQFCSYCIIPYARGPVRSRKKEDVAAEIKRLAEQGVKEIILTGTHLGAYGSENGNNKELTKLMVDLTEIENLNRVRLSSIEGTEIDKEMMDLIAEEDIFCPHLHLPLQSGSNKILEAMNRPYTLEEFKKTVAELRNRIPDLAVTTDVIVGFPGETEETFAETLEAVKEIGFSKVHVFPYSAREGTPAAEMEQLNGNLVKEYSKKLRLVNEALMLDYQKEFIGREKEVLIEEVRDHTTGLLTGYTDNYLKVLVDGSDNLKNELVKVKLKKSVDPYHLKGEIIK</sequence>
<dbReference type="InterPro" id="IPR020612">
    <property type="entry name" value="Methylthiotransferase_CS"/>
</dbReference>
<feature type="domain" description="Radical SAM core" evidence="18">
    <location>
        <begin position="143"/>
        <end position="381"/>
    </location>
</feature>
<evidence type="ECO:0000256" key="10">
    <source>
        <dbReference type="ARBA" id="ARBA00023004"/>
    </source>
</evidence>
<dbReference type="GO" id="GO:0046872">
    <property type="term" value="F:metal ion binding"/>
    <property type="evidence" value="ECO:0007669"/>
    <property type="project" value="UniProtKB-KW"/>
</dbReference>
<dbReference type="GO" id="GO:0051539">
    <property type="term" value="F:4 iron, 4 sulfur cluster binding"/>
    <property type="evidence" value="ECO:0007669"/>
    <property type="project" value="UniProtKB-KW"/>
</dbReference>
<keyword evidence="11" id="KW-0411">Iron-sulfur</keyword>
<dbReference type="InterPro" id="IPR023404">
    <property type="entry name" value="rSAM_horseshoe"/>
</dbReference>
<dbReference type="SFLD" id="SFLDF00295">
    <property type="entry name" value="threonylcarbamoyladenosine_tRN"/>
    <property type="match status" value="1"/>
</dbReference>
<dbReference type="SUPFAM" id="SSF102114">
    <property type="entry name" value="Radical SAM enzymes"/>
    <property type="match status" value="1"/>
</dbReference>
<dbReference type="PROSITE" id="PS01278">
    <property type="entry name" value="MTTASE_RADICAL"/>
    <property type="match status" value="1"/>
</dbReference>
<evidence type="ECO:0000256" key="3">
    <source>
        <dbReference type="ARBA" id="ARBA00013273"/>
    </source>
</evidence>
<keyword evidence="10" id="KW-0408">Iron</keyword>
<dbReference type="PROSITE" id="PS51918">
    <property type="entry name" value="RADICAL_SAM"/>
    <property type="match status" value="1"/>
</dbReference>
<dbReference type="CDD" id="cd01335">
    <property type="entry name" value="Radical_SAM"/>
    <property type="match status" value="1"/>
</dbReference>
<dbReference type="EC" id="2.8.4.5" evidence="3"/>
<dbReference type="SFLD" id="SFLDG01061">
    <property type="entry name" value="methylthiotransferase"/>
    <property type="match status" value="1"/>
</dbReference>
<dbReference type="NCBIfam" id="TIGR01579">
    <property type="entry name" value="MiaB-like-C"/>
    <property type="match status" value="1"/>
</dbReference>
<evidence type="ECO:0000256" key="4">
    <source>
        <dbReference type="ARBA" id="ARBA00022485"/>
    </source>
</evidence>
<evidence type="ECO:0000256" key="11">
    <source>
        <dbReference type="ARBA" id="ARBA00023014"/>
    </source>
</evidence>
<keyword evidence="7" id="KW-0949">S-adenosyl-L-methionine</keyword>
<dbReference type="InterPro" id="IPR006638">
    <property type="entry name" value="Elp3/MiaA/NifB-like_rSAM"/>
</dbReference>
<evidence type="ECO:0000256" key="15">
    <source>
        <dbReference type="ARBA" id="ARBA00069898"/>
    </source>
</evidence>
<evidence type="ECO:0000259" key="16">
    <source>
        <dbReference type="PROSITE" id="PS50926"/>
    </source>
</evidence>
<dbReference type="InterPro" id="IPR007197">
    <property type="entry name" value="rSAM"/>
</dbReference>
<evidence type="ECO:0000256" key="5">
    <source>
        <dbReference type="ARBA" id="ARBA00022490"/>
    </source>
</evidence>
<keyword evidence="6 19" id="KW-0808">Transferase</keyword>
<evidence type="ECO:0000256" key="1">
    <source>
        <dbReference type="ARBA" id="ARBA00001966"/>
    </source>
</evidence>
<dbReference type="FunFam" id="3.80.30.20:FF:000001">
    <property type="entry name" value="tRNA-2-methylthio-N(6)-dimethylallyladenosine synthase 2"/>
    <property type="match status" value="1"/>
</dbReference>
<dbReference type="InterPro" id="IPR038135">
    <property type="entry name" value="Methylthiotransferase_N_sf"/>
</dbReference>
<comment type="catalytic activity">
    <reaction evidence="13">
        <text>N(6)-L-threonylcarbamoyladenosine(37) in tRNA + (sulfur carrier)-SH + AH2 + 2 S-adenosyl-L-methionine = 2-methylsulfanyl-N(6)-L-threonylcarbamoyladenosine(37) in tRNA + (sulfur carrier)-H + 5'-deoxyadenosine + L-methionine + A + S-adenosyl-L-homocysteine + 2 H(+)</text>
        <dbReference type="Rhea" id="RHEA:37075"/>
        <dbReference type="Rhea" id="RHEA-COMP:10163"/>
        <dbReference type="Rhea" id="RHEA-COMP:11092"/>
        <dbReference type="Rhea" id="RHEA-COMP:14737"/>
        <dbReference type="Rhea" id="RHEA-COMP:14739"/>
        <dbReference type="ChEBI" id="CHEBI:13193"/>
        <dbReference type="ChEBI" id="CHEBI:15378"/>
        <dbReference type="ChEBI" id="CHEBI:17319"/>
        <dbReference type="ChEBI" id="CHEBI:17499"/>
        <dbReference type="ChEBI" id="CHEBI:29917"/>
        <dbReference type="ChEBI" id="CHEBI:57844"/>
        <dbReference type="ChEBI" id="CHEBI:57856"/>
        <dbReference type="ChEBI" id="CHEBI:59789"/>
        <dbReference type="ChEBI" id="CHEBI:64428"/>
        <dbReference type="ChEBI" id="CHEBI:74418"/>
        <dbReference type="ChEBI" id="CHEBI:74420"/>
        <dbReference type="EC" id="2.8.4.5"/>
    </reaction>
</comment>
<evidence type="ECO:0000256" key="6">
    <source>
        <dbReference type="ARBA" id="ARBA00022679"/>
    </source>
</evidence>
<keyword evidence="4" id="KW-0004">4Fe-4S</keyword>
<evidence type="ECO:0000256" key="12">
    <source>
        <dbReference type="ARBA" id="ARBA00031213"/>
    </source>
</evidence>
<dbReference type="Pfam" id="PF04055">
    <property type="entry name" value="Radical_SAM"/>
    <property type="match status" value="1"/>
</dbReference>
<name>A0A1G8NNG7_9FIRM</name>
<organism evidence="19 20">
    <name type="scientific">Halanaerobium congolense</name>
    <dbReference type="NCBI Taxonomy" id="54121"/>
    <lineage>
        <taxon>Bacteria</taxon>
        <taxon>Bacillati</taxon>
        <taxon>Bacillota</taxon>
        <taxon>Clostridia</taxon>
        <taxon>Halanaerobiales</taxon>
        <taxon>Halanaerobiaceae</taxon>
        <taxon>Halanaerobium</taxon>
    </lineage>
</organism>
<dbReference type="NCBIfam" id="TIGR00089">
    <property type="entry name" value="MiaB/RimO family radical SAM methylthiotransferase"/>
    <property type="match status" value="1"/>
</dbReference>
<keyword evidence="9" id="KW-0479">Metal-binding</keyword>
<dbReference type="PROSITE" id="PS50926">
    <property type="entry name" value="TRAM"/>
    <property type="match status" value="1"/>
</dbReference>
<dbReference type="GO" id="GO:0035598">
    <property type="term" value="F:tRNA (N(6)-L-threonylcarbamoyladenosine(37)-C(2))-methylthiotransferase activity"/>
    <property type="evidence" value="ECO:0007669"/>
    <property type="project" value="UniProtKB-EC"/>
</dbReference>
<dbReference type="FunFam" id="3.40.50.12160:FF:000004">
    <property type="entry name" value="Threonylcarbamoyladenosine tRNA methylthiotransferase MtaB"/>
    <property type="match status" value="1"/>
</dbReference>
<evidence type="ECO:0000256" key="13">
    <source>
        <dbReference type="ARBA" id="ARBA00051661"/>
    </source>
</evidence>
<dbReference type="InterPro" id="IPR013848">
    <property type="entry name" value="Methylthiotransferase_N"/>
</dbReference>
<dbReference type="PANTHER" id="PTHR11918:SF45">
    <property type="entry name" value="THREONYLCARBAMOYLADENOSINE TRNA METHYLTHIOTRANSFERASE"/>
    <property type="match status" value="1"/>
</dbReference>
<dbReference type="EMBL" id="FNEH01000016">
    <property type="protein sequence ID" value="SDI81682.1"/>
    <property type="molecule type" value="Genomic_DNA"/>
</dbReference>
<keyword evidence="5" id="KW-0963">Cytoplasm</keyword>
<feature type="domain" description="MTTase N-terminal" evidence="17">
    <location>
        <begin position="6"/>
        <end position="118"/>
    </location>
</feature>
<evidence type="ECO:0000256" key="9">
    <source>
        <dbReference type="ARBA" id="ARBA00022723"/>
    </source>
</evidence>
<dbReference type="Pfam" id="PF00919">
    <property type="entry name" value="UPF0004"/>
    <property type="match status" value="1"/>
</dbReference>